<dbReference type="SUPFAM" id="SSF49899">
    <property type="entry name" value="Concanavalin A-like lectins/glucanases"/>
    <property type="match status" value="1"/>
</dbReference>
<gene>
    <name evidence="1" type="ORF">MM415A01938_0006</name>
    <name evidence="2" type="ORF">MM415B02583_0008</name>
</gene>
<organism evidence="2">
    <name type="scientific">viral metagenome</name>
    <dbReference type="NCBI Taxonomy" id="1070528"/>
    <lineage>
        <taxon>unclassified sequences</taxon>
        <taxon>metagenomes</taxon>
        <taxon>organismal metagenomes</taxon>
    </lineage>
</organism>
<proteinExistence type="predicted"/>
<name>A0A6M3L3H1_9ZZZZ</name>
<dbReference type="Pfam" id="PF13385">
    <property type="entry name" value="Laminin_G_3"/>
    <property type="match status" value="1"/>
</dbReference>
<dbReference type="InterPro" id="IPR013320">
    <property type="entry name" value="ConA-like_dom_sf"/>
</dbReference>
<reference evidence="2" key="1">
    <citation type="submission" date="2020-03" db="EMBL/GenBank/DDBJ databases">
        <title>The deep terrestrial virosphere.</title>
        <authorList>
            <person name="Holmfeldt K."/>
            <person name="Nilsson E."/>
            <person name="Simone D."/>
            <person name="Lopez-Fernandez M."/>
            <person name="Wu X."/>
            <person name="de Brujin I."/>
            <person name="Lundin D."/>
            <person name="Andersson A."/>
            <person name="Bertilsson S."/>
            <person name="Dopson M."/>
        </authorList>
    </citation>
    <scope>NUCLEOTIDE SEQUENCE</scope>
    <source>
        <strain evidence="1">MM415A01938</strain>
        <strain evidence="2">MM415B02583</strain>
    </source>
</reference>
<dbReference type="EMBL" id="MT142118">
    <property type="protein sequence ID" value="QJA74741.1"/>
    <property type="molecule type" value="Genomic_DNA"/>
</dbReference>
<protein>
    <submittedName>
        <fullName evidence="2">Putative lectin/glucanase superfamily protein</fullName>
    </submittedName>
</protein>
<evidence type="ECO:0000313" key="2">
    <source>
        <dbReference type="EMBL" id="QJA89237.1"/>
    </source>
</evidence>
<dbReference type="GO" id="GO:0030246">
    <property type="term" value="F:carbohydrate binding"/>
    <property type="evidence" value="ECO:0007669"/>
    <property type="project" value="UniProtKB-KW"/>
</dbReference>
<keyword evidence="2" id="KW-0430">Lectin</keyword>
<dbReference type="EMBL" id="MT142832">
    <property type="protein sequence ID" value="QJA89237.1"/>
    <property type="molecule type" value="Genomic_DNA"/>
</dbReference>
<dbReference type="Gene3D" id="2.60.120.200">
    <property type="match status" value="1"/>
</dbReference>
<accession>A0A6M3L3H1</accession>
<evidence type="ECO:0000313" key="1">
    <source>
        <dbReference type="EMBL" id="QJA74741.1"/>
    </source>
</evidence>
<dbReference type="AlphaFoldDB" id="A0A6M3L3H1"/>
<sequence length="364" mass="37967">MEETRPAKSDINWPIVHLNGNTAKSTTLLNGSQGMSSHWITGYQLDGTLATGDGFWLLRRNCLHFNGTDTWTVPDDDIFNWASEANDGHFSLEVWVYVPSAGGAVSALLAHGTATNGWVLSVGTTGLVTFTVDDNVIASALTITSTSSIHDGWHLITVVCERDSATGLNLYIDGVSDADAKTTVALNEAVEVTGNIIATGETGDDLWLGPVGIYEGASAVLSAATVLANYNEGIGRKYDGSETGLVAAWNNDEGTGTLCYDILNNDTVKATVSGTAWSPSKQSGGTAVVNKCGPPFRKAGEGDAVNPLAAVGFFGTGVAAAAGVMQPVCVAFPQAIEIGRNNPVRILETDGTFSLILFGFTADA</sequence>